<dbReference type="Proteomes" id="UP000325116">
    <property type="component" value="Unassembled WGS sequence"/>
</dbReference>
<feature type="transmembrane region" description="Helical" evidence="1">
    <location>
        <begin position="164"/>
        <end position="182"/>
    </location>
</feature>
<dbReference type="PANTHER" id="PTHR37314:SF4">
    <property type="entry name" value="UPF0700 TRANSMEMBRANE PROTEIN YOAK"/>
    <property type="match status" value="1"/>
</dbReference>
<dbReference type="Proteomes" id="UP000322814">
    <property type="component" value="Unassembled WGS sequence"/>
</dbReference>
<dbReference type="InterPro" id="IPR010699">
    <property type="entry name" value="DUF1275"/>
</dbReference>
<comment type="caution">
    <text evidence="2">The sequence shown here is derived from an EMBL/GenBank/DDBJ whole genome shotgun (WGS) entry which is preliminary data.</text>
</comment>
<keyword evidence="1" id="KW-1133">Transmembrane helix</keyword>
<evidence type="ECO:0000313" key="4">
    <source>
        <dbReference type="Proteomes" id="UP000322814"/>
    </source>
</evidence>
<feature type="transmembrane region" description="Helical" evidence="1">
    <location>
        <begin position="76"/>
        <end position="94"/>
    </location>
</feature>
<feature type="transmembrane region" description="Helical" evidence="1">
    <location>
        <begin position="20"/>
        <end position="37"/>
    </location>
</feature>
<reference evidence="2" key="2">
    <citation type="submission" date="2019-01" db="EMBL/GenBank/DDBJ databases">
        <authorList>
            <person name="Thorell K."/>
        </authorList>
    </citation>
    <scope>NUCLEOTIDE SEQUENCE</scope>
    <source>
        <strain evidence="3">PC4580III</strain>
        <strain evidence="2">W1</strain>
    </source>
</reference>
<organism evidence="2 5">
    <name type="scientific">Brachyspira aalborgi</name>
    <dbReference type="NCBI Taxonomy" id="29522"/>
    <lineage>
        <taxon>Bacteria</taxon>
        <taxon>Pseudomonadati</taxon>
        <taxon>Spirochaetota</taxon>
        <taxon>Spirochaetia</taxon>
        <taxon>Brachyspirales</taxon>
        <taxon>Brachyspiraceae</taxon>
        <taxon>Brachyspira</taxon>
    </lineage>
</organism>
<evidence type="ECO:0000313" key="3">
    <source>
        <dbReference type="EMBL" id="TXJ38322.1"/>
    </source>
</evidence>
<evidence type="ECO:0000256" key="1">
    <source>
        <dbReference type="SAM" id="Phobius"/>
    </source>
</evidence>
<name>A0A5C8CJG5_9SPIR</name>
<dbReference type="EMBL" id="SAYB01000003">
    <property type="protein sequence ID" value="TXJ38322.1"/>
    <property type="molecule type" value="Genomic_DNA"/>
</dbReference>
<sequence>MLSMVCGYVDAYTYITKDGIFAYAQTGNIIFLAMNLAKGKFYDAINCLFPILSFICGIWFAQFIKKITNEKHIIEWGYIILLINTIILFMVGMFSRSFPNALMVSSVSFISAVHMTTFNKVEGLSYVSTMCTGNLRSASEHLFDYLFRKNKNKKEEHIKSVKNGFIYLTIILFFTLGAYLGSLFTNKFGIKSVWIAAGVLMFVNSFMFFEEV</sequence>
<feature type="transmembrane region" description="Helical" evidence="1">
    <location>
        <begin position="188"/>
        <end position="209"/>
    </location>
</feature>
<reference evidence="4 5" key="1">
    <citation type="journal article" date="1992" name="Lakartidningen">
        <title>[Penicillin V and not amoxicillin is the first choice preparation in acute otitis].</title>
        <authorList>
            <person name="Kamme C."/>
            <person name="Lundgren K."/>
            <person name="Prellner K."/>
        </authorList>
    </citation>
    <scope>NUCLEOTIDE SEQUENCE [LARGE SCALE GENOMIC DNA]</scope>
    <source>
        <strain evidence="3 4">PC4580III</strain>
        <strain evidence="2 5">W1</strain>
    </source>
</reference>
<proteinExistence type="predicted"/>
<keyword evidence="1" id="KW-0472">Membrane</keyword>
<protein>
    <submittedName>
        <fullName evidence="2">DUF1275 domain-containing protein</fullName>
    </submittedName>
</protein>
<accession>A0A5C8CJG5</accession>
<gene>
    <name evidence="3" type="ORF">EPJ78_01910</name>
    <name evidence="2" type="ORF">EPJ80_03295</name>
</gene>
<dbReference type="EMBL" id="SAXT01000003">
    <property type="protein sequence ID" value="TXJ12988.1"/>
    <property type="molecule type" value="Genomic_DNA"/>
</dbReference>
<evidence type="ECO:0000313" key="2">
    <source>
        <dbReference type="EMBL" id="TXJ12988.1"/>
    </source>
</evidence>
<evidence type="ECO:0000313" key="5">
    <source>
        <dbReference type="Proteomes" id="UP000325116"/>
    </source>
</evidence>
<dbReference type="PANTHER" id="PTHR37314">
    <property type="entry name" value="SLR0142 PROTEIN"/>
    <property type="match status" value="1"/>
</dbReference>
<dbReference type="AlphaFoldDB" id="A0A5C8CJG5"/>
<dbReference type="Pfam" id="PF06912">
    <property type="entry name" value="DUF1275"/>
    <property type="match status" value="1"/>
</dbReference>
<feature type="transmembrane region" description="Helical" evidence="1">
    <location>
        <begin position="44"/>
        <end position="64"/>
    </location>
</feature>
<keyword evidence="1" id="KW-0812">Transmembrane</keyword>